<keyword evidence="8" id="KW-1185">Reference proteome</keyword>
<keyword evidence="2 5" id="KW-0812">Transmembrane</keyword>
<accession>L0RXK0</accession>
<comment type="similarity">
    <text evidence="5">Belongs to the ABC-2 integral membrane protein family.</text>
</comment>
<sequence length="251" mass="28131">MDTMTILYRNIKLRFNNLFTIFITILQPILWLVLYSTVAGETMKNTGIENYTAFILPGLIVLVIFATCSSSGMMNYIMKNNGSFYRILIAPVKRYSIVLGQILEGVLCSFFEVAVMILISLLFSVTIPLNVPSIISIILLIFMTAFFMASISYSISLTLPNEMIYETVMNAIVLPLFFLSSALFPTEEIRGLLSILVKLNPFTHVINALRFIILNGNISIKDIIFVLILLLVLSSISFLSAIKSLKSQTKL</sequence>
<keyword evidence="4 5" id="KW-0472">Membrane</keyword>
<feature type="transmembrane region" description="Helical" evidence="5">
    <location>
        <begin position="129"/>
        <end position="151"/>
    </location>
</feature>
<dbReference type="PATRIC" id="fig|1209989.3.peg.1066"/>
<evidence type="ECO:0000313" key="8">
    <source>
        <dbReference type="Proteomes" id="UP000010802"/>
    </source>
</evidence>
<evidence type="ECO:0000313" key="7">
    <source>
        <dbReference type="EMBL" id="CCP25685.1"/>
    </source>
</evidence>
<dbReference type="PIRSF" id="PIRSF006648">
    <property type="entry name" value="DrrB"/>
    <property type="match status" value="1"/>
</dbReference>
<dbReference type="GO" id="GO:0043190">
    <property type="term" value="C:ATP-binding cassette (ABC) transporter complex"/>
    <property type="evidence" value="ECO:0007669"/>
    <property type="project" value="InterPro"/>
</dbReference>
<dbReference type="HOGENOM" id="CLU_039483_2_3_9"/>
<dbReference type="eggNOG" id="COG0842">
    <property type="taxonomic scope" value="Bacteria"/>
</dbReference>
<keyword evidence="5" id="KW-0813">Transport</keyword>
<comment type="subcellular location">
    <subcellularLocation>
        <location evidence="5">Cell membrane</location>
        <topology evidence="5">Multi-pass membrane protein</topology>
    </subcellularLocation>
    <subcellularLocation>
        <location evidence="1">Membrane</location>
        <topology evidence="1">Multi-pass membrane protein</topology>
    </subcellularLocation>
</comment>
<dbReference type="PRINTS" id="PR00164">
    <property type="entry name" value="ABC2TRNSPORT"/>
</dbReference>
<dbReference type="STRING" id="1209989.TepRe1_0889"/>
<dbReference type="KEGG" id="tep:TepRe1_0889"/>
<evidence type="ECO:0000259" key="6">
    <source>
        <dbReference type="PROSITE" id="PS51012"/>
    </source>
</evidence>
<feature type="transmembrane region" description="Helical" evidence="5">
    <location>
        <begin position="223"/>
        <end position="242"/>
    </location>
</feature>
<proteinExistence type="inferred from homology"/>
<keyword evidence="3 5" id="KW-1133">Transmembrane helix</keyword>
<feature type="transmembrane region" description="Helical" evidence="5">
    <location>
        <begin position="163"/>
        <end position="184"/>
    </location>
</feature>
<dbReference type="Pfam" id="PF01061">
    <property type="entry name" value="ABC2_membrane"/>
    <property type="match status" value="1"/>
</dbReference>
<evidence type="ECO:0000256" key="3">
    <source>
        <dbReference type="ARBA" id="ARBA00022989"/>
    </source>
</evidence>
<dbReference type="InterPro" id="IPR047817">
    <property type="entry name" value="ABC2_TM_bact-type"/>
</dbReference>
<organism evidence="7 8">
    <name type="scientific">Tepidanaerobacter acetatoxydans (strain DSM 21804 / JCM 16047 / Re1)</name>
    <dbReference type="NCBI Taxonomy" id="1209989"/>
    <lineage>
        <taxon>Bacteria</taxon>
        <taxon>Bacillati</taxon>
        <taxon>Bacillota</taxon>
        <taxon>Clostridia</taxon>
        <taxon>Thermosediminibacterales</taxon>
        <taxon>Tepidanaerobacteraceae</taxon>
        <taxon>Tepidanaerobacter</taxon>
    </lineage>
</organism>
<dbReference type="AlphaFoldDB" id="F4LXG0"/>
<reference evidence="8" key="1">
    <citation type="journal article" date="2013" name="Genome Announc.">
        <title>First genome sequence of a syntrophic acetate-oxidizing bacterium, Tepidanaerobacter acetatoxydans strain Re1.</title>
        <authorList>
            <person name="Manzoor S."/>
            <person name="Bongcam-Rudloff E."/>
            <person name="Schnurer A."/>
            <person name="Muller B."/>
        </authorList>
    </citation>
    <scope>NUCLEOTIDE SEQUENCE [LARGE SCALE GENOMIC DNA]</scope>
    <source>
        <strain evidence="8">Re1</strain>
    </source>
</reference>
<evidence type="ECO:0000256" key="1">
    <source>
        <dbReference type="ARBA" id="ARBA00004141"/>
    </source>
</evidence>
<accession>F4LXG0</accession>
<feature type="transmembrane region" description="Helical" evidence="5">
    <location>
        <begin position="15"/>
        <end position="34"/>
    </location>
</feature>
<keyword evidence="5" id="KW-1003">Cell membrane</keyword>
<name>F4LXG0_TEPAE</name>
<dbReference type="PANTHER" id="PTHR43229">
    <property type="entry name" value="NODULATION PROTEIN J"/>
    <property type="match status" value="1"/>
</dbReference>
<evidence type="ECO:0000256" key="2">
    <source>
        <dbReference type="ARBA" id="ARBA00022692"/>
    </source>
</evidence>
<protein>
    <recommendedName>
        <fullName evidence="5">Transport permease protein</fullName>
    </recommendedName>
</protein>
<feature type="domain" description="ABC transmembrane type-2" evidence="6">
    <location>
        <begin position="19"/>
        <end position="248"/>
    </location>
</feature>
<gene>
    <name evidence="7" type="ordered locus">TEPIRE1_0961</name>
</gene>
<dbReference type="RefSeq" id="WP_013777985.1">
    <property type="nucleotide sequence ID" value="NC_015519.1"/>
</dbReference>
<dbReference type="Proteomes" id="UP000010802">
    <property type="component" value="Chromosome"/>
</dbReference>
<dbReference type="InterPro" id="IPR013525">
    <property type="entry name" value="ABC2_TM"/>
</dbReference>
<evidence type="ECO:0000256" key="5">
    <source>
        <dbReference type="RuleBase" id="RU361157"/>
    </source>
</evidence>
<dbReference type="GO" id="GO:0140359">
    <property type="term" value="F:ABC-type transporter activity"/>
    <property type="evidence" value="ECO:0007669"/>
    <property type="project" value="InterPro"/>
</dbReference>
<dbReference type="PANTHER" id="PTHR43229:SF2">
    <property type="entry name" value="NODULATION PROTEIN J"/>
    <property type="match status" value="1"/>
</dbReference>
<evidence type="ECO:0000256" key="4">
    <source>
        <dbReference type="ARBA" id="ARBA00023136"/>
    </source>
</evidence>
<dbReference type="InterPro" id="IPR000412">
    <property type="entry name" value="ABC_2_transport"/>
</dbReference>
<feature type="transmembrane region" description="Helical" evidence="5">
    <location>
        <begin position="98"/>
        <end position="123"/>
    </location>
</feature>
<dbReference type="KEGG" id="tae:TepiRe1_0961"/>
<dbReference type="PROSITE" id="PS51012">
    <property type="entry name" value="ABC_TM2"/>
    <property type="match status" value="1"/>
</dbReference>
<feature type="transmembrane region" description="Helical" evidence="5">
    <location>
        <begin position="54"/>
        <end position="77"/>
    </location>
</feature>
<dbReference type="OrthoDB" id="670210at2"/>
<dbReference type="EMBL" id="HF563609">
    <property type="protein sequence ID" value="CCP25685.1"/>
    <property type="molecule type" value="Genomic_DNA"/>
</dbReference>
<dbReference type="InterPro" id="IPR051784">
    <property type="entry name" value="Nod_factor_ABC_transporter"/>
</dbReference>